<dbReference type="GO" id="GO:0042597">
    <property type="term" value="C:periplasmic space"/>
    <property type="evidence" value="ECO:0007669"/>
    <property type="project" value="UniProtKB-ARBA"/>
</dbReference>
<protein>
    <submittedName>
        <fullName evidence="6">ABC transporter substrate-binding protein</fullName>
    </submittedName>
</protein>
<dbReference type="Proteomes" id="UP000285376">
    <property type="component" value="Unassembled WGS sequence"/>
</dbReference>
<accession>A0A417Z4R8</accession>
<dbReference type="InterPro" id="IPR030678">
    <property type="entry name" value="Peptide/Ni-bd"/>
</dbReference>
<dbReference type="GO" id="GO:0043190">
    <property type="term" value="C:ATP-binding cassette (ABC) transporter complex"/>
    <property type="evidence" value="ECO:0007669"/>
    <property type="project" value="InterPro"/>
</dbReference>
<feature type="domain" description="Solute-binding protein family 5" evidence="5">
    <location>
        <begin position="85"/>
        <end position="448"/>
    </location>
</feature>
<dbReference type="SUPFAM" id="SSF53850">
    <property type="entry name" value="Periplasmic binding protein-like II"/>
    <property type="match status" value="1"/>
</dbReference>
<dbReference type="GO" id="GO:1904680">
    <property type="term" value="F:peptide transmembrane transporter activity"/>
    <property type="evidence" value="ECO:0007669"/>
    <property type="project" value="TreeGrafter"/>
</dbReference>
<keyword evidence="2" id="KW-0813">Transport</keyword>
<dbReference type="PROSITE" id="PS51257">
    <property type="entry name" value="PROKAR_LIPOPROTEIN"/>
    <property type="match status" value="1"/>
</dbReference>
<evidence type="ECO:0000313" key="7">
    <source>
        <dbReference type="Proteomes" id="UP000285376"/>
    </source>
</evidence>
<comment type="similarity">
    <text evidence="1">Belongs to the bacterial solute-binding protein 5 family.</text>
</comment>
<sequence>MVRTANRTTIAAAAAALGVALAGCSAPGGSDGDTASSSTNQITLADAEPVGQYYPVAGYGATGVSPVFEGLLRPSAPNDKELPDLAPALAESKPKVSDGGKTWTVRLKKGVTFHDGSAFDSKDVAATYRAVLDPKSASPIADDYRLIDEVVTPDASTVVFRLKAPNGGFASRLLLGIAPSEKVTSGDAANSELNTKPVGTGPFKLQRLAPNEATFVANDKYRSGKPEVDKVVIRHVEDDNARMQQVVSGQVDGSALPPRLAKSVDGRDGLKVTGVRSADWRGVSLPVSVPITSQPETRRALNIGVDREALVEKVLAGRGTPEVSPITKVFPQHADVDFTKAKGAARKAEAEKLLDEAGWKKGADGVRTKDGKRAELTLAYPASDTLRRELASAFADQLRGLGVNVKLWGGSWDDIEPKMRTTAVMLGGGDNPYTVDTQAHRALHSRGSASGPFDNPGNYKNAKVDAALEAAQSTSDETEATKQYRAAQDEYVKDPAYVVLATLHHTYASRDKGFSGPAPIVEPHSHGTTWGPWWSLGAWKKN</sequence>
<name>A0A417Z4R8_9MICO</name>
<keyword evidence="3 4" id="KW-0732">Signal</keyword>
<dbReference type="Gene3D" id="3.10.105.10">
    <property type="entry name" value="Dipeptide-binding Protein, Domain 3"/>
    <property type="match status" value="1"/>
</dbReference>
<dbReference type="CDD" id="cd08518">
    <property type="entry name" value="PBP2_NikA_DppA_OppA_like_19"/>
    <property type="match status" value="1"/>
</dbReference>
<dbReference type="Gene3D" id="3.90.76.10">
    <property type="entry name" value="Dipeptide-binding Protein, Domain 1"/>
    <property type="match status" value="1"/>
</dbReference>
<feature type="chain" id="PRO_5038465781" evidence="4">
    <location>
        <begin position="23"/>
        <end position="542"/>
    </location>
</feature>
<reference evidence="6 7" key="1">
    <citation type="submission" date="2018-08" db="EMBL/GenBank/DDBJ databases">
        <title>Whole genome sequence analysis of Dermacoccus abyssi bacteria isolated from Deep Mariana trench Micromonospora spp reveals genes involved in the environmental adaptation and production of secondary metabolites.</title>
        <authorList>
            <person name="Abdel-Mageed W.M."/>
            <person name="Lehri B."/>
            <person name="Nouioui I."/>
            <person name="Goodfellow I."/>
            <person name="Jaspars M."/>
            <person name="Karlyshev A."/>
        </authorList>
    </citation>
    <scope>NUCLEOTIDE SEQUENCE [LARGE SCALE GENOMIC DNA]</scope>
    <source>
        <strain evidence="6 7">MT1.1</strain>
    </source>
</reference>
<evidence type="ECO:0000256" key="2">
    <source>
        <dbReference type="ARBA" id="ARBA00022448"/>
    </source>
</evidence>
<dbReference type="PANTHER" id="PTHR30290:SF9">
    <property type="entry name" value="OLIGOPEPTIDE-BINDING PROTEIN APPA"/>
    <property type="match status" value="1"/>
</dbReference>
<dbReference type="RefSeq" id="WP_118913487.1">
    <property type="nucleotide sequence ID" value="NZ_CBCRVH010000009.1"/>
</dbReference>
<evidence type="ECO:0000256" key="4">
    <source>
        <dbReference type="SAM" id="SignalP"/>
    </source>
</evidence>
<comment type="caution">
    <text evidence="6">The sequence shown here is derived from an EMBL/GenBank/DDBJ whole genome shotgun (WGS) entry which is preliminary data.</text>
</comment>
<proteinExistence type="inferred from homology"/>
<dbReference type="InterPro" id="IPR039424">
    <property type="entry name" value="SBP_5"/>
</dbReference>
<organism evidence="6 7">
    <name type="scientific">Dermacoccus abyssi</name>
    <dbReference type="NCBI Taxonomy" id="322596"/>
    <lineage>
        <taxon>Bacteria</taxon>
        <taxon>Bacillati</taxon>
        <taxon>Actinomycetota</taxon>
        <taxon>Actinomycetes</taxon>
        <taxon>Micrococcales</taxon>
        <taxon>Dermacoccaceae</taxon>
        <taxon>Dermacoccus</taxon>
    </lineage>
</organism>
<dbReference type="PANTHER" id="PTHR30290">
    <property type="entry name" value="PERIPLASMIC BINDING COMPONENT OF ABC TRANSPORTER"/>
    <property type="match status" value="1"/>
</dbReference>
<evidence type="ECO:0000256" key="3">
    <source>
        <dbReference type="ARBA" id="ARBA00022729"/>
    </source>
</evidence>
<dbReference type="InterPro" id="IPR000914">
    <property type="entry name" value="SBP_5_dom"/>
</dbReference>
<gene>
    <name evidence="6" type="ORF">D1832_08560</name>
</gene>
<dbReference type="GO" id="GO:0015833">
    <property type="term" value="P:peptide transport"/>
    <property type="evidence" value="ECO:0007669"/>
    <property type="project" value="TreeGrafter"/>
</dbReference>
<feature type="signal peptide" evidence="4">
    <location>
        <begin position="1"/>
        <end position="22"/>
    </location>
</feature>
<evidence type="ECO:0000313" key="6">
    <source>
        <dbReference type="EMBL" id="RHW45740.1"/>
    </source>
</evidence>
<dbReference type="Pfam" id="PF00496">
    <property type="entry name" value="SBP_bac_5"/>
    <property type="match status" value="1"/>
</dbReference>
<evidence type="ECO:0000259" key="5">
    <source>
        <dbReference type="Pfam" id="PF00496"/>
    </source>
</evidence>
<dbReference type="EMBL" id="QWLM01000008">
    <property type="protein sequence ID" value="RHW45740.1"/>
    <property type="molecule type" value="Genomic_DNA"/>
</dbReference>
<evidence type="ECO:0000256" key="1">
    <source>
        <dbReference type="ARBA" id="ARBA00005695"/>
    </source>
</evidence>
<dbReference type="AlphaFoldDB" id="A0A417Z4R8"/>
<dbReference type="PIRSF" id="PIRSF002741">
    <property type="entry name" value="MppA"/>
    <property type="match status" value="1"/>
</dbReference>
<dbReference type="Gene3D" id="3.40.190.10">
    <property type="entry name" value="Periplasmic binding protein-like II"/>
    <property type="match status" value="1"/>
</dbReference>